<accession>A0A521CBF7</accession>
<proteinExistence type="predicted"/>
<gene>
    <name evidence="1" type="ORF">SAMN06265171_102672</name>
</gene>
<dbReference type="AlphaFoldDB" id="A0A521CBF7"/>
<dbReference type="Proteomes" id="UP000316916">
    <property type="component" value="Unassembled WGS sequence"/>
</dbReference>
<dbReference type="EMBL" id="FXTC01000002">
    <property type="protein sequence ID" value="SMO56738.1"/>
    <property type="molecule type" value="Genomic_DNA"/>
</dbReference>
<evidence type="ECO:0000313" key="1">
    <source>
        <dbReference type="EMBL" id="SMO56738.1"/>
    </source>
</evidence>
<keyword evidence="2" id="KW-1185">Reference proteome</keyword>
<reference evidence="1 2" key="1">
    <citation type="submission" date="2017-05" db="EMBL/GenBank/DDBJ databases">
        <authorList>
            <person name="Varghese N."/>
            <person name="Submissions S."/>
        </authorList>
    </citation>
    <scope>NUCLEOTIDE SEQUENCE [LARGE SCALE GENOMIC DNA]</scope>
    <source>
        <strain evidence="1 2">DSM 29371</strain>
    </source>
</reference>
<sequence length="44" mass="5400">MFCLSLISEVKMRQNMTQVLDTFWTSMDTKWTTDSLWESVMWYE</sequence>
<name>A0A521CBF7_9FLAO</name>
<organism evidence="1 2">
    <name type="scientific">Chryseobacterium rhizoplanae</name>
    <dbReference type="NCBI Taxonomy" id="1609531"/>
    <lineage>
        <taxon>Bacteria</taxon>
        <taxon>Pseudomonadati</taxon>
        <taxon>Bacteroidota</taxon>
        <taxon>Flavobacteriia</taxon>
        <taxon>Flavobacteriales</taxon>
        <taxon>Weeksellaceae</taxon>
        <taxon>Chryseobacterium group</taxon>
        <taxon>Chryseobacterium</taxon>
    </lineage>
</organism>
<evidence type="ECO:0000313" key="2">
    <source>
        <dbReference type="Proteomes" id="UP000316916"/>
    </source>
</evidence>
<protein>
    <submittedName>
        <fullName evidence="1">Uncharacterized protein</fullName>
    </submittedName>
</protein>